<comment type="caution">
    <text evidence="3">The sequence shown here is derived from an EMBL/GenBank/DDBJ whole genome shotgun (WGS) entry which is preliminary data.</text>
</comment>
<keyword evidence="4" id="KW-1185">Reference proteome</keyword>
<keyword evidence="1" id="KW-1133">Transmembrane helix</keyword>
<keyword evidence="1" id="KW-0812">Transmembrane</keyword>
<proteinExistence type="predicted"/>
<evidence type="ECO:0000256" key="2">
    <source>
        <dbReference type="SAM" id="SignalP"/>
    </source>
</evidence>
<keyword evidence="2" id="KW-0732">Signal</keyword>
<reference evidence="3 4" key="1">
    <citation type="journal article" date="2021" name="MBio">
        <title>A New Model Trypanosomatid, Novymonas esmeraldas: Genomic Perception of Its 'Candidatus Pandoraea novymonadis' Endosymbiont.</title>
        <authorList>
            <person name="Zakharova A."/>
            <person name="Saura A."/>
            <person name="Butenko A."/>
            <person name="Podesvova L."/>
            <person name="Warmusova S."/>
            <person name="Kostygov A.Y."/>
            <person name="Nenarokova A."/>
            <person name="Lukes J."/>
            <person name="Opperdoes F.R."/>
            <person name="Yurchenko V."/>
        </authorList>
    </citation>
    <scope>NUCLEOTIDE SEQUENCE [LARGE SCALE GENOMIC DNA]</scope>
    <source>
        <strain evidence="3 4">E262AT.01</strain>
    </source>
</reference>
<evidence type="ECO:0000313" key="3">
    <source>
        <dbReference type="EMBL" id="KAK7197568.1"/>
    </source>
</evidence>
<feature type="signal peptide" evidence="2">
    <location>
        <begin position="1"/>
        <end position="23"/>
    </location>
</feature>
<feature type="transmembrane region" description="Helical" evidence="1">
    <location>
        <begin position="124"/>
        <end position="149"/>
    </location>
</feature>
<dbReference type="Proteomes" id="UP001430356">
    <property type="component" value="Unassembled WGS sequence"/>
</dbReference>
<feature type="chain" id="PRO_5043620336" evidence="2">
    <location>
        <begin position="24"/>
        <end position="333"/>
    </location>
</feature>
<organism evidence="3 4">
    <name type="scientific">Novymonas esmeraldas</name>
    <dbReference type="NCBI Taxonomy" id="1808958"/>
    <lineage>
        <taxon>Eukaryota</taxon>
        <taxon>Discoba</taxon>
        <taxon>Euglenozoa</taxon>
        <taxon>Kinetoplastea</taxon>
        <taxon>Metakinetoplastina</taxon>
        <taxon>Trypanosomatida</taxon>
        <taxon>Trypanosomatidae</taxon>
        <taxon>Novymonas</taxon>
    </lineage>
</organism>
<protein>
    <submittedName>
        <fullName evidence="3">Serine peptidase, Clan S-, family S54</fullName>
    </submittedName>
</protein>
<evidence type="ECO:0000256" key="1">
    <source>
        <dbReference type="SAM" id="Phobius"/>
    </source>
</evidence>
<name>A0AAW0EXP0_9TRYP</name>
<dbReference type="EMBL" id="JAECZO010000111">
    <property type="protein sequence ID" value="KAK7197568.1"/>
    <property type="molecule type" value="Genomic_DNA"/>
</dbReference>
<sequence>MRVDGVCVALRFAPVAVLMAVHCHDGRWPADWECVERARRHCFCTRMVSAHPATVITHVFFHISGEHLAANAAMLAVALAEGGGGGEESSGVRRAEAGGVVAWLRRMVSGIRDSWSERSRAGALLRAVGALLVCVVGSAVGGLGAQLLYLKSAVSVRHAYAEHAWTAAADAWRGALASDSVGDAVRLLLRSVRSYVEGWRNSAAASLQAEMNDCIFMCGSSAGVCALAGFNAVCYGRPLCALYLVLPSMCCLGVDVIPRGVALLAFHIGAGDVAVALKGRAVPSLWKSAGVELTVGDAAHVGGFGAGVVMGLGWRWLQLRRRRRRRRRRRGSH</sequence>
<dbReference type="AlphaFoldDB" id="A0AAW0EXP0"/>
<accession>A0AAW0EXP0</accession>
<feature type="transmembrane region" description="Helical" evidence="1">
    <location>
        <begin position="298"/>
        <end position="317"/>
    </location>
</feature>
<gene>
    <name evidence="3" type="ORF">NESM_000707000</name>
</gene>
<keyword evidence="1" id="KW-0472">Membrane</keyword>
<evidence type="ECO:0000313" key="4">
    <source>
        <dbReference type="Proteomes" id="UP001430356"/>
    </source>
</evidence>